<dbReference type="Pfam" id="PF00890">
    <property type="entry name" value="FAD_binding_2"/>
    <property type="match status" value="1"/>
</dbReference>
<evidence type="ECO:0000256" key="3">
    <source>
        <dbReference type="ARBA" id="ARBA00022827"/>
    </source>
</evidence>
<dbReference type="PRINTS" id="PR00411">
    <property type="entry name" value="PNDRDTASEI"/>
</dbReference>
<keyword evidence="2" id="KW-0285">Flavoprotein</keyword>
<evidence type="ECO:0000259" key="5">
    <source>
        <dbReference type="Pfam" id="PF00890"/>
    </source>
</evidence>
<dbReference type="InterPro" id="IPR003953">
    <property type="entry name" value="FAD-dep_OxRdtase_2_FAD-bd"/>
</dbReference>
<dbReference type="InterPro" id="IPR036188">
    <property type="entry name" value="FAD/NAD-bd_sf"/>
</dbReference>
<protein>
    <submittedName>
        <fullName evidence="6">Pyridine nucleotide-disulfide oxidoreductase family protein</fullName>
    </submittedName>
</protein>
<accession>A0ABN0QTP5</accession>
<dbReference type="NCBIfam" id="NF005511">
    <property type="entry name" value="PRK07121.1-4"/>
    <property type="match status" value="1"/>
</dbReference>
<evidence type="ECO:0000313" key="7">
    <source>
        <dbReference type="Proteomes" id="UP000020681"/>
    </source>
</evidence>
<evidence type="ECO:0000313" key="6">
    <source>
        <dbReference type="EMBL" id="EUA88101.1"/>
    </source>
</evidence>
<reference evidence="6 7" key="1">
    <citation type="submission" date="2014-01" db="EMBL/GenBank/DDBJ databases">
        <authorList>
            <person name="Dobos K."/>
            <person name="Lenaerts A."/>
            <person name="Ordway D."/>
            <person name="DeGroote M.A."/>
            <person name="Parker T."/>
            <person name="Sizemore C."/>
            <person name="Tallon L.J."/>
            <person name="Sadzewicz L.K."/>
            <person name="Sengamalay N."/>
            <person name="Fraser C.M."/>
            <person name="Hine E."/>
            <person name="Shefchek K.A."/>
            <person name="Das S.P."/>
            <person name="Tettelin H."/>
        </authorList>
    </citation>
    <scope>NUCLEOTIDE SEQUENCE [LARGE SCALE GENOMIC DNA]</scope>
    <source>
        <strain evidence="6 7">Harvey</strain>
    </source>
</reference>
<dbReference type="Gene3D" id="3.50.50.60">
    <property type="entry name" value="FAD/NAD(P)-binding domain"/>
    <property type="match status" value="3"/>
</dbReference>
<dbReference type="SUPFAM" id="SSF56425">
    <property type="entry name" value="Succinate dehydrogenase/fumarate reductase flavoprotein, catalytic domain"/>
    <property type="match status" value="1"/>
</dbReference>
<keyword evidence="7" id="KW-1185">Reference proteome</keyword>
<dbReference type="PANTHER" id="PTHR43400">
    <property type="entry name" value="FUMARATE REDUCTASE"/>
    <property type="match status" value="1"/>
</dbReference>
<keyword evidence="4" id="KW-0560">Oxidoreductase</keyword>
<keyword evidence="3" id="KW-0274">FAD</keyword>
<dbReference type="Gene3D" id="3.90.700.10">
    <property type="entry name" value="Succinate dehydrogenase/fumarate reductase flavoprotein, catalytic domain"/>
    <property type="match status" value="1"/>
</dbReference>
<name>A0ABN0QTP5_MYCUL</name>
<dbReference type="PANTHER" id="PTHR43400:SF10">
    <property type="entry name" value="3-OXOSTEROID 1-DEHYDROGENASE"/>
    <property type="match status" value="1"/>
</dbReference>
<proteinExistence type="predicted"/>
<comment type="cofactor">
    <cofactor evidence="1">
        <name>FAD</name>
        <dbReference type="ChEBI" id="CHEBI:57692"/>
    </cofactor>
</comment>
<evidence type="ECO:0000256" key="2">
    <source>
        <dbReference type="ARBA" id="ARBA00022630"/>
    </source>
</evidence>
<organism evidence="6 7">
    <name type="scientific">Mycobacterium ulcerans str. Harvey</name>
    <dbReference type="NCBI Taxonomy" id="1299332"/>
    <lineage>
        <taxon>Bacteria</taxon>
        <taxon>Bacillati</taxon>
        <taxon>Actinomycetota</taxon>
        <taxon>Actinomycetes</taxon>
        <taxon>Mycobacteriales</taxon>
        <taxon>Mycobacteriaceae</taxon>
        <taxon>Mycobacterium</taxon>
        <taxon>Mycobacterium ulcerans group</taxon>
    </lineage>
</organism>
<dbReference type="InterPro" id="IPR027477">
    <property type="entry name" value="Succ_DH/fumarate_Rdtase_cat_sf"/>
</dbReference>
<comment type="caution">
    <text evidence="6">The sequence shown here is derived from an EMBL/GenBank/DDBJ whole genome shotgun (WGS) entry which is preliminary data.</text>
</comment>
<feature type="domain" description="FAD-dependent oxidoreductase 2 FAD-binding" evidence="5">
    <location>
        <begin position="14"/>
        <end position="506"/>
    </location>
</feature>
<gene>
    <name evidence="6" type="ORF">I551_5474</name>
</gene>
<evidence type="ECO:0000256" key="4">
    <source>
        <dbReference type="ARBA" id="ARBA00023002"/>
    </source>
</evidence>
<evidence type="ECO:0000256" key="1">
    <source>
        <dbReference type="ARBA" id="ARBA00001974"/>
    </source>
</evidence>
<dbReference type="InterPro" id="IPR050315">
    <property type="entry name" value="FAD-oxidoreductase_2"/>
</dbReference>
<sequence length="537" mass="57127">MADDTPEHIVESTDVVVIGFGAAGVSAAITAREQGVQVVALDRANGGGATAISGGIIYAGGGTAVQQQAGVRDSFEQMLTYLRLEVADAVSESTLESFVRGSPEMIDWLSNYGVPFDSTVYPYKTSFPNNHYYLYHSGSENSGAFRSHTPPVQRGHRVKGKGTSGKQLYAPLAKAALSLGVQFYPHTKVTKLLQDSTGRVTGVEAMTMHDAPPRIRRAYAALAAVSTKPGIYYPPLRNLMERRLRALERRYARAVQIRARRGVIVCAGGFIANSEWIKRYAPRYVTGLQLGTSGDDGSGIALAQSVGAVTERMDNVSARRFITPPSAFISTVMVDQQGQRVIDESRYGAAVGKALVHDHNARAWLVADADLMNEARRQMLKQPLWFQRAQAAALMVADSVRAETLADVARKAGVEPDGLQATVDAHNNVIDAAATDPAGKPAEFVRRVARAPFTLLNIAVRPSLLNPTPMLTLGGIKVDEQTGAVLDASGAAIPGLFGAGRTATGICSNSYVSGLSIADCVFSGRRAGTHAASAALE</sequence>
<dbReference type="SUPFAM" id="SSF51905">
    <property type="entry name" value="FAD/NAD(P)-binding domain"/>
    <property type="match status" value="1"/>
</dbReference>
<dbReference type="Proteomes" id="UP000020681">
    <property type="component" value="Unassembled WGS sequence"/>
</dbReference>
<dbReference type="EMBL" id="JAOL01000148">
    <property type="protein sequence ID" value="EUA88101.1"/>
    <property type="molecule type" value="Genomic_DNA"/>
</dbReference>